<proteinExistence type="predicted"/>
<accession>A0AAD1WMZ6</accession>
<dbReference type="EMBL" id="OW240920">
    <property type="protein sequence ID" value="CAH2315211.1"/>
    <property type="molecule type" value="Genomic_DNA"/>
</dbReference>
<dbReference type="Proteomes" id="UP001295444">
    <property type="component" value="Chromosome 09"/>
</dbReference>
<dbReference type="AlphaFoldDB" id="A0AAD1WMZ6"/>
<evidence type="ECO:0000313" key="1">
    <source>
        <dbReference type="EMBL" id="CAH2315211.1"/>
    </source>
</evidence>
<protein>
    <submittedName>
        <fullName evidence="1">Uncharacterized protein</fullName>
    </submittedName>
</protein>
<name>A0AAD1WMZ6_PELCU</name>
<keyword evidence="2" id="KW-1185">Reference proteome</keyword>
<gene>
    <name evidence="1" type="ORF">PECUL_23A028752</name>
</gene>
<sequence length="114" mass="12922">MAPETWPEDTAHEQRAPALCSVDRILQWLNEHFQQFWVALENHQSLKPLRTLTQLAAHRAQNEGAPHMRLVAGPPLMDSITLYKQCPAEELDENLAKETDCSTEAKHTTLLQPA</sequence>
<reference evidence="1" key="1">
    <citation type="submission" date="2022-03" db="EMBL/GenBank/DDBJ databases">
        <authorList>
            <person name="Alioto T."/>
            <person name="Alioto T."/>
            <person name="Gomez Garrido J."/>
        </authorList>
    </citation>
    <scope>NUCLEOTIDE SEQUENCE</scope>
</reference>
<evidence type="ECO:0000313" key="2">
    <source>
        <dbReference type="Proteomes" id="UP001295444"/>
    </source>
</evidence>
<organism evidence="1 2">
    <name type="scientific">Pelobates cultripes</name>
    <name type="common">Western spadefoot toad</name>
    <dbReference type="NCBI Taxonomy" id="61616"/>
    <lineage>
        <taxon>Eukaryota</taxon>
        <taxon>Metazoa</taxon>
        <taxon>Chordata</taxon>
        <taxon>Craniata</taxon>
        <taxon>Vertebrata</taxon>
        <taxon>Euteleostomi</taxon>
        <taxon>Amphibia</taxon>
        <taxon>Batrachia</taxon>
        <taxon>Anura</taxon>
        <taxon>Pelobatoidea</taxon>
        <taxon>Pelobatidae</taxon>
        <taxon>Pelobates</taxon>
    </lineage>
</organism>